<evidence type="ECO:0000313" key="2">
    <source>
        <dbReference type="EMBL" id="THD26810.1"/>
    </source>
</evidence>
<dbReference type="AlphaFoldDB" id="A0A4E0S334"/>
<evidence type="ECO:0000256" key="1">
    <source>
        <dbReference type="SAM" id="SignalP"/>
    </source>
</evidence>
<reference evidence="2" key="1">
    <citation type="submission" date="2019-03" db="EMBL/GenBank/DDBJ databases">
        <title>Improved annotation for the trematode Fasciola hepatica.</title>
        <authorList>
            <person name="Choi Y.-J."/>
            <person name="Martin J."/>
            <person name="Mitreva M."/>
        </authorList>
    </citation>
    <scope>NUCLEOTIDE SEQUENCE [LARGE SCALE GENOMIC DNA]</scope>
</reference>
<feature type="signal peptide" evidence="1">
    <location>
        <begin position="1"/>
        <end position="23"/>
    </location>
</feature>
<sequence>MAIRLDVLFCGILIFSLAEISAAATSNPVVTCQIKGIVYNDFRPISWKSDYWKSTSPEFKLLNMTLCTSFLKTIEFNATLDEAFKRCTVTRAEPGSVFAYSTVLFNRTKLSKRGVDYRKDGFQKSLQTLILSHPSVIRNWNYYGKVNYIKVSAASRPMSYGFTPLLVIWFFSWF</sequence>
<evidence type="ECO:0000313" key="3">
    <source>
        <dbReference type="Proteomes" id="UP000230066"/>
    </source>
</evidence>
<accession>A0A4E0S334</accession>
<dbReference type="Proteomes" id="UP000230066">
    <property type="component" value="Unassembled WGS sequence"/>
</dbReference>
<organism evidence="2 3">
    <name type="scientific">Fasciola hepatica</name>
    <name type="common">Liver fluke</name>
    <dbReference type="NCBI Taxonomy" id="6192"/>
    <lineage>
        <taxon>Eukaryota</taxon>
        <taxon>Metazoa</taxon>
        <taxon>Spiralia</taxon>
        <taxon>Lophotrochozoa</taxon>
        <taxon>Platyhelminthes</taxon>
        <taxon>Trematoda</taxon>
        <taxon>Digenea</taxon>
        <taxon>Plagiorchiida</taxon>
        <taxon>Echinostomata</taxon>
        <taxon>Echinostomatoidea</taxon>
        <taxon>Fasciolidae</taxon>
        <taxon>Fasciola</taxon>
    </lineage>
</organism>
<proteinExistence type="predicted"/>
<comment type="caution">
    <text evidence="2">The sequence shown here is derived from an EMBL/GenBank/DDBJ whole genome shotgun (WGS) entry which is preliminary data.</text>
</comment>
<dbReference type="EMBL" id="JXXN02000623">
    <property type="protein sequence ID" value="THD26810.1"/>
    <property type="molecule type" value="Genomic_DNA"/>
</dbReference>
<protein>
    <submittedName>
        <fullName evidence="2">Uncharacterized protein</fullName>
    </submittedName>
</protein>
<feature type="chain" id="PRO_5020034986" evidence="1">
    <location>
        <begin position="24"/>
        <end position="174"/>
    </location>
</feature>
<keyword evidence="3" id="KW-1185">Reference proteome</keyword>
<keyword evidence="1" id="KW-0732">Signal</keyword>
<gene>
    <name evidence="2" type="ORF">D915_002431</name>
</gene>
<name>A0A4E0S334_FASHE</name>